<keyword evidence="2" id="KW-1185">Reference proteome</keyword>
<dbReference type="AlphaFoldDB" id="A0A177YE93"/>
<sequence>MTESEMTKPSLFDDYDEPALIPAPPIQLALFGDDTDIAPLVPNRRLWRPLQQPLSEKTVARFWRKVVKTPTCWWWRSAVSFPDGYGRFTFTDGNTPRTLSAHRFALLLAHGDLGDGIVGEHDCDETLCVRVDDGHLKLGTQSANLAHAVAMGRHIGPAPAGGDPRGRYGRAVAIRDALKNGYEPQLLAAALAGHTIPGNTAPTLF</sequence>
<comment type="caution">
    <text evidence="1">The sequence shown here is derived from an EMBL/GenBank/DDBJ whole genome shotgun (WGS) entry which is preliminary data.</text>
</comment>
<dbReference type="Proteomes" id="UP000077519">
    <property type="component" value="Unassembled WGS sequence"/>
</dbReference>
<protein>
    <recommendedName>
        <fullName evidence="3">HNH nuclease domain-containing protein</fullName>
    </recommendedName>
</protein>
<dbReference type="InterPro" id="IPR044925">
    <property type="entry name" value="His-Me_finger_sf"/>
</dbReference>
<evidence type="ECO:0000313" key="2">
    <source>
        <dbReference type="Proteomes" id="UP000077519"/>
    </source>
</evidence>
<evidence type="ECO:0008006" key="3">
    <source>
        <dbReference type="Google" id="ProtNLM"/>
    </source>
</evidence>
<evidence type="ECO:0000313" key="1">
    <source>
        <dbReference type="EMBL" id="OAK53815.1"/>
    </source>
</evidence>
<proteinExistence type="predicted"/>
<accession>A0A177YE93</accession>
<dbReference type="EMBL" id="LVHI01000015">
    <property type="protein sequence ID" value="OAK53815.1"/>
    <property type="molecule type" value="Genomic_DNA"/>
</dbReference>
<reference evidence="1 2" key="1">
    <citation type="submission" date="2016-03" db="EMBL/GenBank/DDBJ databases">
        <title>Genome sequence of Rhodococcus kyotonensis KB10.</title>
        <authorList>
            <person name="Jeong H."/>
            <person name="Hong C.E."/>
            <person name="Jo S.H."/>
            <person name="Park J.M."/>
        </authorList>
    </citation>
    <scope>NUCLEOTIDE SEQUENCE [LARGE SCALE GENOMIC DNA]</scope>
    <source>
        <strain evidence="1 2">KB10</strain>
    </source>
</reference>
<organism evidence="1 2">
    <name type="scientific">Rhodococcoides kyotonense</name>
    <dbReference type="NCBI Taxonomy" id="398843"/>
    <lineage>
        <taxon>Bacteria</taxon>
        <taxon>Bacillati</taxon>
        <taxon>Actinomycetota</taxon>
        <taxon>Actinomycetes</taxon>
        <taxon>Mycobacteriales</taxon>
        <taxon>Nocardiaceae</taxon>
        <taxon>Rhodococcoides</taxon>
    </lineage>
</organism>
<gene>
    <name evidence="1" type="ORF">A3K89_22105</name>
</gene>
<name>A0A177YE93_9NOCA</name>
<dbReference type="SUPFAM" id="SSF54060">
    <property type="entry name" value="His-Me finger endonucleases"/>
    <property type="match status" value="1"/>
</dbReference>